<dbReference type="Pfam" id="PF10029">
    <property type="entry name" value="DUF2271"/>
    <property type="match status" value="1"/>
</dbReference>
<dbReference type="AlphaFoldDB" id="A0A4R6F9J6"/>
<dbReference type="OrthoDB" id="195316at2"/>
<organism evidence="3 4">
    <name type="scientific">Stakelama pacifica</name>
    <dbReference type="NCBI Taxonomy" id="517720"/>
    <lineage>
        <taxon>Bacteria</taxon>
        <taxon>Pseudomonadati</taxon>
        <taxon>Pseudomonadota</taxon>
        <taxon>Alphaproteobacteria</taxon>
        <taxon>Sphingomonadales</taxon>
        <taxon>Sphingomonadaceae</taxon>
        <taxon>Stakelama</taxon>
    </lineage>
</organism>
<sequence length="168" mass="18304">MRFTLCLVGTSIAASPALAGDLAVKVDIPQLRVAEYHRPYVALWIEDAKGNTVANLANWYQIRRGREDGTKWLPDLRTWWRHSGRSLKLPVDGVSGPTRAPGSHVLRFTEGSRALPKLAPGNYTLMVEAAREVGGRELVSIPFRWGAAGSRSASGSSELGTVTLQIKP</sequence>
<evidence type="ECO:0000313" key="3">
    <source>
        <dbReference type="EMBL" id="TDN77759.1"/>
    </source>
</evidence>
<dbReference type="PIRSF" id="PIRSF014995">
    <property type="entry name" value="UCP014995"/>
    <property type="match status" value="1"/>
</dbReference>
<evidence type="ECO:0000313" key="4">
    <source>
        <dbReference type="Proteomes" id="UP000295493"/>
    </source>
</evidence>
<protein>
    <recommendedName>
        <fullName evidence="5">DUF2271 domain-containing protein</fullName>
    </recommendedName>
</protein>
<evidence type="ECO:0000256" key="2">
    <source>
        <dbReference type="SAM" id="SignalP"/>
    </source>
</evidence>
<reference evidence="3 4" key="1">
    <citation type="submission" date="2019-03" db="EMBL/GenBank/DDBJ databases">
        <title>Genomic Encyclopedia of Type Strains, Phase IV (KMG-IV): sequencing the most valuable type-strain genomes for metagenomic binning, comparative biology and taxonomic classification.</title>
        <authorList>
            <person name="Goeker M."/>
        </authorList>
    </citation>
    <scope>NUCLEOTIDE SEQUENCE [LARGE SCALE GENOMIC DNA]</scope>
    <source>
        <strain evidence="3 4">DSM 25059</strain>
    </source>
</reference>
<dbReference type="Proteomes" id="UP000295493">
    <property type="component" value="Unassembled WGS sequence"/>
</dbReference>
<evidence type="ECO:0008006" key="5">
    <source>
        <dbReference type="Google" id="ProtNLM"/>
    </source>
</evidence>
<feature type="compositionally biased region" description="Polar residues" evidence="1">
    <location>
        <begin position="158"/>
        <end position="168"/>
    </location>
</feature>
<evidence type="ECO:0000256" key="1">
    <source>
        <dbReference type="SAM" id="MobiDB-lite"/>
    </source>
</evidence>
<dbReference type="RefSeq" id="WP_133497206.1">
    <property type="nucleotide sequence ID" value="NZ_BMLU01000026.1"/>
</dbReference>
<gene>
    <name evidence="3" type="ORF">EV664_1252</name>
</gene>
<dbReference type="EMBL" id="SNWD01000025">
    <property type="protein sequence ID" value="TDN77759.1"/>
    <property type="molecule type" value="Genomic_DNA"/>
</dbReference>
<proteinExistence type="predicted"/>
<feature type="chain" id="PRO_5020631306" description="DUF2271 domain-containing protein" evidence="2">
    <location>
        <begin position="20"/>
        <end position="168"/>
    </location>
</feature>
<feature type="region of interest" description="Disordered" evidence="1">
    <location>
        <begin position="149"/>
        <end position="168"/>
    </location>
</feature>
<keyword evidence="4" id="KW-1185">Reference proteome</keyword>
<name>A0A4R6F9J6_9SPHN</name>
<dbReference type="InterPro" id="IPR014469">
    <property type="entry name" value="DUF2271"/>
</dbReference>
<comment type="caution">
    <text evidence="3">The sequence shown here is derived from an EMBL/GenBank/DDBJ whole genome shotgun (WGS) entry which is preliminary data.</text>
</comment>
<accession>A0A4R6F9J6</accession>
<keyword evidence="2" id="KW-0732">Signal</keyword>
<feature type="signal peptide" evidence="2">
    <location>
        <begin position="1"/>
        <end position="19"/>
    </location>
</feature>